<feature type="compositionally biased region" description="Polar residues" evidence="1">
    <location>
        <begin position="179"/>
        <end position="197"/>
    </location>
</feature>
<evidence type="ECO:0000256" key="1">
    <source>
        <dbReference type="SAM" id="MobiDB-lite"/>
    </source>
</evidence>
<proteinExistence type="predicted"/>
<protein>
    <submittedName>
        <fullName evidence="2">Uncharacterized protein</fullName>
    </submittedName>
</protein>
<evidence type="ECO:0000313" key="3">
    <source>
        <dbReference type="Proteomes" id="UP000321764"/>
    </source>
</evidence>
<gene>
    <name evidence="2" type="ORF">FME95_01785</name>
</gene>
<dbReference type="Proteomes" id="UP000321764">
    <property type="component" value="Unassembled WGS sequence"/>
</dbReference>
<feature type="compositionally biased region" description="Polar residues" evidence="1">
    <location>
        <begin position="50"/>
        <end position="62"/>
    </location>
</feature>
<organism evidence="2 3">
    <name type="scientific">Reinekea thalattae</name>
    <dbReference type="NCBI Taxonomy" id="2593301"/>
    <lineage>
        <taxon>Bacteria</taxon>
        <taxon>Pseudomonadati</taxon>
        <taxon>Pseudomonadota</taxon>
        <taxon>Gammaproteobacteria</taxon>
        <taxon>Oceanospirillales</taxon>
        <taxon>Saccharospirillaceae</taxon>
        <taxon>Reinekea</taxon>
    </lineage>
</organism>
<dbReference type="EMBL" id="VKAD01000001">
    <property type="protein sequence ID" value="TXR53328.1"/>
    <property type="molecule type" value="Genomic_DNA"/>
</dbReference>
<dbReference type="AlphaFoldDB" id="A0A5C8Z7W1"/>
<feature type="region of interest" description="Disordered" evidence="1">
    <location>
        <begin position="39"/>
        <end position="62"/>
    </location>
</feature>
<dbReference type="RefSeq" id="WP_147712601.1">
    <property type="nucleotide sequence ID" value="NZ_VKAD01000001.1"/>
</dbReference>
<sequence length="197" mass="22736">MDEAKLHTALIIEPEPDLLTLCENTPSLFLAPTQLTPAQSLSKPKRQPLCSLSRQKSPQEPQANNCYSLTWLSESELIYHYDQLLYLVQAKPVAPTPLSRFRARKPHQSHDELSLPLERIEQLRRQAKLTHPFKARLFKCSPHNNYSLLVLQALRLSLQGLQIDYIRHQLARYDKEHSQANVHNGNDANNHYETNSR</sequence>
<comment type="caution">
    <text evidence="2">The sequence shown here is derived from an EMBL/GenBank/DDBJ whole genome shotgun (WGS) entry which is preliminary data.</text>
</comment>
<feature type="region of interest" description="Disordered" evidence="1">
    <location>
        <begin position="178"/>
        <end position="197"/>
    </location>
</feature>
<accession>A0A5C8Z7W1</accession>
<evidence type="ECO:0000313" key="2">
    <source>
        <dbReference type="EMBL" id="TXR53328.1"/>
    </source>
</evidence>
<name>A0A5C8Z7W1_9GAMM</name>
<reference evidence="2 3" key="1">
    <citation type="submission" date="2019-07" db="EMBL/GenBank/DDBJ databases">
        <title>Reinekea sp. strain SSH23 genome sequencing and assembly.</title>
        <authorList>
            <person name="Kim I."/>
        </authorList>
    </citation>
    <scope>NUCLEOTIDE SEQUENCE [LARGE SCALE GENOMIC DNA]</scope>
    <source>
        <strain evidence="2 3">SSH23</strain>
    </source>
</reference>
<keyword evidence="3" id="KW-1185">Reference proteome</keyword>